<keyword evidence="1" id="KW-0560">Oxidoreductase</keyword>
<protein>
    <submittedName>
        <fullName evidence="5">3-hydroxyisobutyrate dehydrogenase family protein</fullName>
    </submittedName>
</protein>
<dbReference type="AlphaFoldDB" id="A0A3B0Y7P5"/>
<feature type="domain" description="6-phosphogluconate dehydrogenase NADP-binding" evidence="3">
    <location>
        <begin position="4"/>
        <end position="164"/>
    </location>
</feature>
<dbReference type="SUPFAM" id="SSF48179">
    <property type="entry name" value="6-phosphogluconate dehydrogenase C-terminal domain-like"/>
    <property type="match status" value="1"/>
</dbReference>
<feature type="domain" description="3-hydroxyisobutyrate dehydrogenase-like NAD-binding" evidence="4">
    <location>
        <begin position="167"/>
        <end position="286"/>
    </location>
</feature>
<organism evidence="5">
    <name type="scientific">hydrothermal vent metagenome</name>
    <dbReference type="NCBI Taxonomy" id="652676"/>
    <lineage>
        <taxon>unclassified sequences</taxon>
        <taxon>metagenomes</taxon>
        <taxon>ecological metagenomes</taxon>
    </lineage>
</organism>
<evidence type="ECO:0000259" key="3">
    <source>
        <dbReference type="Pfam" id="PF03446"/>
    </source>
</evidence>
<dbReference type="Gene3D" id="1.10.1040.10">
    <property type="entry name" value="N-(1-d-carboxylethyl)-l-norvaline Dehydrogenase, domain 2"/>
    <property type="match status" value="1"/>
</dbReference>
<dbReference type="InterPro" id="IPR029154">
    <property type="entry name" value="HIBADH-like_NADP-bd"/>
</dbReference>
<dbReference type="GO" id="GO:0051287">
    <property type="term" value="F:NAD binding"/>
    <property type="evidence" value="ECO:0007669"/>
    <property type="project" value="InterPro"/>
</dbReference>
<dbReference type="InterPro" id="IPR051265">
    <property type="entry name" value="HIBADH-related_NP60_sf"/>
</dbReference>
<dbReference type="SUPFAM" id="SSF51735">
    <property type="entry name" value="NAD(P)-binding Rossmann-fold domains"/>
    <property type="match status" value="1"/>
</dbReference>
<dbReference type="Gene3D" id="3.40.50.720">
    <property type="entry name" value="NAD(P)-binding Rossmann-like Domain"/>
    <property type="match status" value="1"/>
</dbReference>
<dbReference type="Pfam" id="PF03446">
    <property type="entry name" value="NAD_binding_2"/>
    <property type="match status" value="1"/>
</dbReference>
<name>A0A3B0Y7P5_9ZZZZ</name>
<dbReference type="InterPro" id="IPR008927">
    <property type="entry name" value="6-PGluconate_DH-like_C_sf"/>
</dbReference>
<dbReference type="PIRSF" id="PIRSF000103">
    <property type="entry name" value="HIBADH"/>
    <property type="match status" value="1"/>
</dbReference>
<evidence type="ECO:0000256" key="2">
    <source>
        <dbReference type="ARBA" id="ARBA00023027"/>
    </source>
</evidence>
<accession>A0A3B0Y7P5</accession>
<dbReference type="InterPro" id="IPR006115">
    <property type="entry name" value="6PGDH_NADP-bd"/>
</dbReference>
<evidence type="ECO:0000313" key="5">
    <source>
        <dbReference type="EMBL" id="VAW72423.1"/>
    </source>
</evidence>
<dbReference type="Pfam" id="PF14833">
    <property type="entry name" value="NAD_binding_11"/>
    <property type="match status" value="1"/>
</dbReference>
<dbReference type="InterPro" id="IPR015815">
    <property type="entry name" value="HIBADH-related"/>
</dbReference>
<dbReference type="InterPro" id="IPR036291">
    <property type="entry name" value="NAD(P)-bd_dom_sf"/>
</dbReference>
<sequence length="290" mass="30790">MKKNITVLGVGAMGCRVATRLLEAGYSVSIYNRSRNRASALINAGATYCETPIQAVARADIVISMLTDDLAARAVWLDKKTGAMQGMKPGAIAIESSTLSIECITELSVLFAQQGISFLDAPVVGSRPQAESGALIFLVGGSQATLAGVESFLSFLSSAVYYMGESGAGAIMKLAVNAFFGIQVAAFGEVTGWLKKSGMDQQQSIELFNKLPVMSPALQGISKLLASENHQPFFPVDLVEKDFAYMLKQAAQIKAQTPCVGATHKSYQQAIEKGYGGDNISGVVRLWGED</sequence>
<keyword evidence="2" id="KW-0520">NAD</keyword>
<proteinExistence type="predicted"/>
<dbReference type="InterPro" id="IPR013328">
    <property type="entry name" value="6PGD_dom2"/>
</dbReference>
<reference evidence="5" key="1">
    <citation type="submission" date="2018-06" db="EMBL/GenBank/DDBJ databases">
        <authorList>
            <person name="Zhirakovskaya E."/>
        </authorList>
    </citation>
    <scope>NUCLEOTIDE SEQUENCE</scope>
</reference>
<evidence type="ECO:0000259" key="4">
    <source>
        <dbReference type="Pfam" id="PF14833"/>
    </source>
</evidence>
<dbReference type="PANTHER" id="PTHR43580:SF2">
    <property type="entry name" value="CYTOKINE-LIKE NUCLEAR FACTOR N-PAC"/>
    <property type="match status" value="1"/>
</dbReference>
<dbReference type="PROSITE" id="PS51257">
    <property type="entry name" value="PROKAR_LIPOPROTEIN"/>
    <property type="match status" value="1"/>
</dbReference>
<dbReference type="PANTHER" id="PTHR43580">
    <property type="entry name" value="OXIDOREDUCTASE GLYR1-RELATED"/>
    <property type="match status" value="1"/>
</dbReference>
<dbReference type="EMBL" id="UOFJ01000663">
    <property type="protein sequence ID" value="VAW72423.1"/>
    <property type="molecule type" value="Genomic_DNA"/>
</dbReference>
<gene>
    <name evidence="5" type="ORF">MNBD_GAMMA10-2215</name>
</gene>
<dbReference type="GO" id="GO:0016491">
    <property type="term" value="F:oxidoreductase activity"/>
    <property type="evidence" value="ECO:0007669"/>
    <property type="project" value="UniProtKB-KW"/>
</dbReference>
<evidence type="ECO:0000256" key="1">
    <source>
        <dbReference type="ARBA" id="ARBA00023002"/>
    </source>
</evidence>
<dbReference type="GO" id="GO:0050661">
    <property type="term" value="F:NADP binding"/>
    <property type="evidence" value="ECO:0007669"/>
    <property type="project" value="InterPro"/>
</dbReference>